<name>A0A645B7W9_9ZZZZ</name>
<reference evidence="2" key="1">
    <citation type="submission" date="2019-08" db="EMBL/GenBank/DDBJ databases">
        <authorList>
            <person name="Kucharzyk K."/>
            <person name="Murdoch R.W."/>
            <person name="Higgins S."/>
            <person name="Loffler F."/>
        </authorList>
    </citation>
    <scope>NUCLEOTIDE SEQUENCE</scope>
</reference>
<gene>
    <name evidence="2" type="ORF">SDC9_108429</name>
</gene>
<feature type="region of interest" description="Disordered" evidence="1">
    <location>
        <begin position="105"/>
        <end position="142"/>
    </location>
</feature>
<protein>
    <submittedName>
        <fullName evidence="2">Uncharacterized protein</fullName>
    </submittedName>
</protein>
<evidence type="ECO:0000256" key="1">
    <source>
        <dbReference type="SAM" id="MobiDB-lite"/>
    </source>
</evidence>
<dbReference type="AlphaFoldDB" id="A0A645B7W9"/>
<evidence type="ECO:0000313" key="2">
    <source>
        <dbReference type="EMBL" id="MPM61569.1"/>
    </source>
</evidence>
<proteinExistence type="predicted"/>
<dbReference type="EMBL" id="VSSQ01018413">
    <property type="protein sequence ID" value="MPM61569.1"/>
    <property type="molecule type" value="Genomic_DNA"/>
</dbReference>
<organism evidence="2">
    <name type="scientific">bioreactor metagenome</name>
    <dbReference type="NCBI Taxonomy" id="1076179"/>
    <lineage>
        <taxon>unclassified sequences</taxon>
        <taxon>metagenomes</taxon>
        <taxon>ecological metagenomes</taxon>
    </lineage>
</organism>
<comment type="caution">
    <text evidence="2">The sequence shown here is derived from an EMBL/GenBank/DDBJ whole genome shotgun (WGS) entry which is preliminary data.</text>
</comment>
<accession>A0A645B7W9</accession>
<sequence>MHGFMVLALARAALAHAGAQLAHGRCMHAVARQARRRHAAHLGAIHVQRHAAQHMLGVHIAQTGCGTETAKLRTARTGRNALPIAGFGQRGGCVKHVTPLHKGWLPSMNDGASADHERHPRRSRIYRHEMPDPQVGRGSNPFMTESVAAKSSSDFFAQ</sequence>